<feature type="region of interest" description="Disordered" evidence="1">
    <location>
        <begin position="355"/>
        <end position="385"/>
    </location>
</feature>
<dbReference type="SUPFAM" id="SSF54160">
    <property type="entry name" value="Chromo domain-like"/>
    <property type="match status" value="1"/>
</dbReference>
<sequence>MSRRSQTLPVAVESDTDSEDSTRFNIGQEVWCEWNSIFYRAKINKVGIYLSEQYYRIHYWKFSKSWDMTVAESRLMEYTKESIKRVTKINRDRNRKKKTEVQLRKEILTEAQKRIVEQKPYLKLQRVDDRFFFSNGFGGNYNLGFPKGRRVRRIVKRSSKSSKNLSVRSKKTENARKLKPTPKKKKRTDDVQKPKVKDLYKYNKKKSDELYFVEDIPVGGHLQKLQMAMMAAASKTSNKRSLEPENNIAKKIKINAPKNNKEENNIAKKIKKNASKNNKEENIAKKIKTNASKNNKEENNIAKKIKKSASKKNKEVPKNKKEKTTSLLSNREKRIIARNTTKDIMRQEQDKLENDRIAKKLNATKNKKKLVKNKSNDSENDSMRKKSRYEINNDNIINTSRRQLKTTASVSLTENLRPTLKLQDINIDYEKNNSSSSSCELLEHNVLAREDSNDSKCSSAYNKSKNDRIAKKLNATRNKKKLVKNKSNDSVNDSIWKKSPFDDQEPTLKSIVYVLASARETWLMNKIAMRCTQYKKYIDSRALRSSNANIVDTHTSITQWKP</sequence>
<dbReference type="EMBL" id="CABPRJ010001476">
    <property type="protein sequence ID" value="VVC38500.1"/>
    <property type="molecule type" value="Genomic_DNA"/>
</dbReference>
<feature type="compositionally biased region" description="Basic and acidic residues" evidence="1">
    <location>
        <begin position="312"/>
        <end position="329"/>
    </location>
</feature>
<feature type="compositionally biased region" description="Basic and acidic residues" evidence="1">
    <location>
        <begin position="374"/>
        <end position="385"/>
    </location>
</feature>
<dbReference type="Gene3D" id="2.30.30.140">
    <property type="match status" value="1"/>
</dbReference>
<proteinExistence type="predicted"/>
<reference evidence="2 3" key="1">
    <citation type="submission" date="2019-08" db="EMBL/GenBank/DDBJ databases">
        <authorList>
            <person name="Alioto T."/>
            <person name="Alioto T."/>
            <person name="Gomez Garrido J."/>
        </authorList>
    </citation>
    <scope>NUCLEOTIDE SEQUENCE [LARGE SCALE GENOMIC DNA]</scope>
</reference>
<gene>
    <name evidence="2" type="ORF">CINCED_3A020089</name>
</gene>
<feature type="compositionally biased region" description="Basic residues" evidence="1">
    <location>
        <begin position="177"/>
        <end position="186"/>
    </location>
</feature>
<evidence type="ECO:0000313" key="3">
    <source>
        <dbReference type="Proteomes" id="UP000325440"/>
    </source>
</evidence>
<protein>
    <submittedName>
        <fullName evidence="2">Chromo domain-like</fullName>
    </submittedName>
</protein>
<evidence type="ECO:0000256" key="1">
    <source>
        <dbReference type="SAM" id="MobiDB-lite"/>
    </source>
</evidence>
<feature type="region of interest" description="Disordered" evidence="1">
    <location>
        <begin position="271"/>
        <end position="329"/>
    </location>
</feature>
<organism evidence="2 3">
    <name type="scientific">Cinara cedri</name>
    <dbReference type="NCBI Taxonomy" id="506608"/>
    <lineage>
        <taxon>Eukaryota</taxon>
        <taxon>Metazoa</taxon>
        <taxon>Ecdysozoa</taxon>
        <taxon>Arthropoda</taxon>
        <taxon>Hexapoda</taxon>
        <taxon>Insecta</taxon>
        <taxon>Pterygota</taxon>
        <taxon>Neoptera</taxon>
        <taxon>Paraneoptera</taxon>
        <taxon>Hemiptera</taxon>
        <taxon>Sternorrhyncha</taxon>
        <taxon>Aphidomorpha</taxon>
        <taxon>Aphidoidea</taxon>
        <taxon>Aphididae</taxon>
        <taxon>Lachninae</taxon>
        <taxon>Cinara</taxon>
    </lineage>
</organism>
<dbReference type="AlphaFoldDB" id="A0A5E4N7X3"/>
<name>A0A5E4N7X3_9HEMI</name>
<evidence type="ECO:0000313" key="2">
    <source>
        <dbReference type="EMBL" id="VVC38500.1"/>
    </source>
</evidence>
<dbReference type="GO" id="GO:0005694">
    <property type="term" value="C:chromosome"/>
    <property type="evidence" value="ECO:0007669"/>
    <property type="project" value="UniProtKB-ARBA"/>
</dbReference>
<keyword evidence="3" id="KW-1185">Reference proteome</keyword>
<accession>A0A5E4N7X3</accession>
<feature type="region of interest" description="Disordered" evidence="1">
    <location>
        <begin position="156"/>
        <end position="195"/>
    </location>
</feature>
<dbReference type="InterPro" id="IPR016197">
    <property type="entry name" value="Chromo-like_dom_sf"/>
</dbReference>
<dbReference type="OrthoDB" id="10497402at2759"/>
<dbReference type="Proteomes" id="UP000325440">
    <property type="component" value="Unassembled WGS sequence"/>
</dbReference>